<dbReference type="Gene3D" id="3.30.160.20">
    <property type="match status" value="1"/>
</dbReference>
<comment type="caution">
    <text evidence="19">The sequence shown here is derived from an EMBL/GenBank/DDBJ whole genome shotgun (WGS) entry which is preliminary data.</text>
</comment>
<keyword evidence="7" id="KW-0507">mRNA processing</keyword>
<evidence type="ECO:0000256" key="2">
    <source>
        <dbReference type="ARBA" id="ARBA00004496"/>
    </source>
</evidence>
<evidence type="ECO:0000313" key="19">
    <source>
        <dbReference type="EMBL" id="HDN84372.1"/>
    </source>
</evidence>
<evidence type="ECO:0000256" key="16">
    <source>
        <dbReference type="PROSITE-ProRule" id="PRU00266"/>
    </source>
</evidence>
<keyword evidence="11" id="KW-0255">Endonuclease</keyword>
<dbReference type="Proteomes" id="UP000885660">
    <property type="component" value="Unassembled WGS sequence"/>
</dbReference>
<comment type="similarity">
    <text evidence="3">Belongs to the ribonuclease III family.</text>
</comment>
<dbReference type="InterPro" id="IPR000999">
    <property type="entry name" value="RNase_III_dom"/>
</dbReference>
<dbReference type="GO" id="GO:0010468">
    <property type="term" value="P:regulation of gene expression"/>
    <property type="evidence" value="ECO:0007669"/>
    <property type="project" value="TreeGrafter"/>
</dbReference>
<dbReference type="GO" id="GO:0042802">
    <property type="term" value="F:identical protein binding"/>
    <property type="evidence" value="ECO:0007669"/>
    <property type="project" value="UniProtKB-ARBA"/>
</dbReference>
<dbReference type="GO" id="GO:0006364">
    <property type="term" value="P:rRNA processing"/>
    <property type="evidence" value="ECO:0007669"/>
    <property type="project" value="UniProtKB-KW"/>
</dbReference>
<accession>A0A7V0QRU4</accession>
<evidence type="ECO:0000256" key="6">
    <source>
        <dbReference type="ARBA" id="ARBA00022552"/>
    </source>
</evidence>
<dbReference type="SUPFAM" id="SSF69065">
    <property type="entry name" value="RNase III domain-like"/>
    <property type="match status" value="1"/>
</dbReference>
<evidence type="ECO:0000256" key="8">
    <source>
        <dbReference type="ARBA" id="ARBA00022694"/>
    </source>
</evidence>
<proteinExistence type="inferred from homology"/>
<keyword evidence="6" id="KW-0698">rRNA processing</keyword>
<keyword evidence="13" id="KW-0460">Magnesium</keyword>
<feature type="non-terminal residue" evidence="19">
    <location>
        <position position="1"/>
    </location>
</feature>
<dbReference type="InterPro" id="IPR036389">
    <property type="entry name" value="RNase_III_sf"/>
</dbReference>
<dbReference type="FunFam" id="1.10.1520.10:FF:000001">
    <property type="entry name" value="Ribonuclease 3"/>
    <property type="match status" value="1"/>
</dbReference>
<dbReference type="PANTHER" id="PTHR11207:SF0">
    <property type="entry name" value="RIBONUCLEASE 3"/>
    <property type="match status" value="1"/>
</dbReference>
<evidence type="ECO:0000256" key="13">
    <source>
        <dbReference type="ARBA" id="ARBA00022842"/>
    </source>
</evidence>
<keyword evidence="12 19" id="KW-0378">Hydrolase</keyword>
<keyword evidence="14 16" id="KW-0694">RNA-binding</keyword>
<dbReference type="EMBL" id="DRBC01000075">
    <property type="protein sequence ID" value="HDN84372.1"/>
    <property type="molecule type" value="Genomic_DNA"/>
</dbReference>
<dbReference type="PROSITE" id="PS50142">
    <property type="entry name" value="RNASE_3_2"/>
    <property type="match status" value="1"/>
</dbReference>
<evidence type="ECO:0000256" key="5">
    <source>
        <dbReference type="ARBA" id="ARBA00022490"/>
    </source>
</evidence>
<dbReference type="EC" id="3.1.26.3" evidence="15"/>
<dbReference type="GO" id="GO:0003725">
    <property type="term" value="F:double-stranded RNA binding"/>
    <property type="evidence" value="ECO:0007669"/>
    <property type="project" value="TreeGrafter"/>
</dbReference>
<dbReference type="AlphaFoldDB" id="A0A7V0QRU4"/>
<dbReference type="PANTHER" id="PTHR11207">
    <property type="entry name" value="RIBONUCLEASE III"/>
    <property type="match status" value="1"/>
</dbReference>
<sequence>SYANSVGEEDVGNNERMEFLGDAVLELVIADYLFKKYPELDEGDLSRLRSAIVSEENLAQQAREINLGDYLLVGKDQEEIKNQDAILADAYEAVIASIYLDRGLKAARKFIISSFIEGKDILSGVKDFKSLLQEYTQSVYKKLPKYQLVKEKGPNHKKMFWVKVKINGKTVGEGWGYSKKKAEKVAAEKAWERIKGDRKE</sequence>
<dbReference type="GO" id="GO:0046872">
    <property type="term" value="F:metal ion binding"/>
    <property type="evidence" value="ECO:0007669"/>
    <property type="project" value="UniProtKB-KW"/>
</dbReference>
<dbReference type="GO" id="GO:0004525">
    <property type="term" value="F:ribonuclease III activity"/>
    <property type="evidence" value="ECO:0007669"/>
    <property type="project" value="UniProtKB-UniRule"/>
</dbReference>
<dbReference type="NCBIfam" id="TIGR02191">
    <property type="entry name" value="RNaseIII"/>
    <property type="match status" value="1"/>
</dbReference>
<evidence type="ECO:0000259" key="18">
    <source>
        <dbReference type="PROSITE" id="PS50142"/>
    </source>
</evidence>
<dbReference type="SMART" id="SM00535">
    <property type="entry name" value="RIBOc"/>
    <property type="match status" value="1"/>
</dbReference>
<evidence type="ECO:0000256" key="11">
    <source>
        <dbReference type="ARBA" id="ARBA00022759"/>
    </source>
</evidence>
<dbReference type="CDD" id="cd10845">
    <property type="entry name" value="DSRM_RNAse_III_family"/>
    <property type="match status" value="1"/>
</dbReference>
<feature type="domain" description="RNase III" evidence="18">
    <location>
        <begin position="1"/>
        <end position="103"/>
    </location>
</feature>
<evidence type="ECO:0000256" key="4">
    <source>
        <dbReference type="ARBA" id="ARBA00011738"/>
    </source>
</evidence>
<dbReference type="Gene3D" id="1.10.1520.10">
    <property type="entry name" value="Ribonuclease III domain"/>
    <property type="match status" value="1"/>
</dbReference>
<dbReference type="PROSITE" id="PS00517">
    <property type="entry name" value="RNASE_3_1"/>
    <property type="match status" value="1"/>
</dbReference>
<evidence type="ECO:0000256" key="9">
    <source>
        <dbReference type="ARBA" id="ARBA00022722"/>
    </source>
</evidence>
<comment type="subcellular location">
    <subcellularLocation>
        <location evidence="2">Cytoplasm</location>
    </subcellularLocation>
</comment>
<dbReference type="InterPro" id="IPR014720">
    <property type="entry name" value="dsRBD_dom"/>
</dbReference>
<dbReference type="Pfam" id="PF00035">
    <property type="entry name" value="dsrm"/>
    <property type="match status" value="1"/>
</dbReference>
<protein>
    <recommendedName>
        <fullName evidence="15">Ribonuclease III</fullName>
        <ecNumber evidence="15">3.1.26.3</ecNumber>
    </recommendedName>
</protein>
<dbReference type="InterPro" id="IPR011907">
    <property type="entry name" value="RNase_III"/>
</dbReference>
<dbReference type="PROSITE" id="PS50137">
    <property type="entry name" value="DS_RBD"/>
    <property type="match status" value="1"/>
</dbReference>
<dbReference type="FunFam" id="3.30.160.20:FF:000003">
    <property type="entry name" value="Ribonuclease 3"/>
    <property type="match status" value="1"/>
</dbReference>
<dbReference type="Pfam" id="PF14622">
    <property type="entry name" value="Ribonucleas_3_3"/>
    <property type="match status" value="1"/>
</dbReference>
<name>A0A7V0QRU4_UNCAE</name>
<dbReference type="SUPFAM" id="SSF54768">
    <property type="entry name" value="dsRNA-binding domain-like"/>
    <property type="match status" value="1"/>
</dbReference>
<evidence type="ECO:0000256" key="12">
    <source>
        <dbReference type="ARBA" id="ARBA00022801"/>
    </source>
</evidence>
<evidence type="ECO:0000256" key="3">
    <source>
        <dbReference type="ARBA" id="ARBA00010183"/>
    </source>
</evidence>
<evidence type="ECO:0000256" key="7">
    <source>
        <dbReference type="ARBA" id="ARBA00022664"/>
    </source>
</evidence>
<comment type="subunit">
    <text evidence="4">Homodimer.</text>
</comment>
<feature type="domain" description="DRBM" evidence="17">
    <location>
        <begin position="127"/>
        <end position="196"/>
    </location>
</feature>
<dbReference type="GO" id="GO:0006397">
    <property type="term" value="P:mRNA processing"/>
    <property type="evidence" value="ECO:0007669"/>
    <property type="project" value="UniProtKB-KW"/>
</dbReference>
<gene>
    <name evidence="19" type="primary">rnc</name>
    <name evidence="19" type="ORF">ENG47_01270</name>
</gene>
<reference evidence="19" key="1">
    <citation type="journal article" date="2020" name="mSystems">
        <title>Genome- and Community-Level Interaction Insights into Carbon Utilization and Element Cycling Functions of Hydrothermarchaeota in Hydrothermal Sediment.</title>
        <authorList>
            <person name="Zhou Z."/>
            <person name="Liu Y."/>
            <person name="Xu W."/>
            <person name="Pan J."/>
            <person name="Luo Z.H."/>
            <person name="Li M."/>
        </authorList>
    </citation>
    <scope>NUCLEOTIDE SEQUENCE [LARGE SCALE GENOMIC DNA]</scope>
    <source>
        <strain evidence="19">HyVt-219</strain>
    </source>
</reference>
<dbReference type="SMART" id="SM00358">
    <property type="entry name" value="DSRM"/>
    <property type="match status" value="1"/>
</dbReference>
<keyword evidence="10" id="KW-0479">Metal-binding</keyword>
<keyword evidence="9" id="KW-0540">Nuclease</keyword>
<dbReference type="HAMAP" id="MF_00104">
    <property type="entry name" value="RNase_III"/>
    <property type="match status" value="1"/>
</dbReference>
<dbReference type="CDD" id="cd00593">
    <property type="entry name" value="RIBOc"/>
    <property type="match status" value="1"/>
</dbReference>
<comment type="catalytic activity">
    <reaction evidence="1">
        <text>Endonucleolytic cleavage to 5'-phosphomonoester.</text>
        <dbReference type="EC" id="3.1.26.3"/>
    </reaction>
</comment>
<evidence type="ECO:0000256" key="10">
    <source>
        <dbReference type="ARBA" id="ARBA00022723"/>
    </source>
</evidence>
<organism evidence="19">
    <name type="scientific">Aerophobetes bacterium</name>
    <dbReference type="NCBI Taxonomy" id="2030807"/>
    <lineage>
        <taxon>Bacteria</taxon>
        <taxon>Candidatus Aerophobota</taxon>
    </lineage>
</organism>
<evidence type="ECO:0000256" key="15">
    <source>
        <dbReference type="NCBIfam" id="TIGR02191"/>
    </source>
</evidence>
<keyword evidence="5" id="KW-0963">Cytoplasm</keyword>
<evidence type="ECO:0000256" key="1">
    <source>
        <dbReference type="ARBA" id="ARBA00000109"/>
    </source>
</evidence>
<evidence type="ECO:0000256" key="14">
    <source>
        <dbReference type="ARBA" id="ARBA00022884"/>
    </source>
</evidence>
<dbReference type="GO" id="GO:0005737">
    <property type="term" value="C:cytoplasm"/>
    <property type="evidence" value="ECO:0007669"/>
    <property type="project" value="UniProtKB-SubCell"/>
</dbReference>
<evidence type="ECO:0000259" key="17">
    <source>
        <dbReference type="PROSITE" id="PS50137"/>
    </source>
</evidence>
<keyword evidence="8" id="KW-0819">tRNA processing</keyword>
<dbReference type="GO" id="GO:0008033">
    <property type="term" value="P:tRNA processing"/>
    <property type="evidence" value="ECO:0007669"/>
    <property type="project" value="UniProtKB-KW"/>
</dbReference>